<keyword evidence="3 8" id="KW-0963">Cytoplasm</keyword>
<feature type="binding site" evidence="9">
    <location>
        <position position="88"/>
    </location>
    <ligand>
        <name>ATP</name>
        <dbReference type="ChEBI" id="CHEBI:30616"/>
    </ligand>
</feature>
<sequence>MVESAFDPAHEFQTLNFKAETQQLLDILIHSLYTERDVFLRELISNASDALTRMHFILLTERDVLDPDAELAITIVPEPDKRALRIIDTGIGMTADEMIENLGTIAHSGARAFIQALKENNANPNDIIGQFGVGFYSAFMVAERIEVISRSYKPQASPARWISTGRETFNIGPCEKVNRGTEVILYLKEDASEYTQETRLRQIIKKHSEYIPYPIYLGQDKQPVNRQSALWRQPPQQVKDEDYEAFYKQLTLDFQPPLFHLHLVIDAPVQVFALLFIPASPERGPLSARNEEGLKLYARKVLIQEYNRDLLPSFFRFIDGVVDSEDLPLNVSRESVQASRVLAQLKRVITNRLIEALKNWAKEKPDEYTTFWQRFGRFIREGIATDEEYGELLAPLLRFPTLFKPDQWLSLEDYLLTMPARQDKIYYLLSDSLGSALNSPHLEIFRRHRYDVLLMTDPLDPFMMLRLKKYQNIELVNAASEELPPPESPSEGQDLSESLLSVEEQTRLINRFKSVLGEKVADVRITQRLSESPARLALQQGSPSQEIQRVYRLLQSDYSLPKLVLEINPHHPLIRSLYNLPDNDPLLRLGIEQIYENALLLEGLHANPGDMVKRTEEILLHALQAKTT</sequence>
<dbReference type="AlphaFoldDB" id="A0A0N8GQT8"/>
<dbReference type="Proteomes" id="UP000050544">
    <property type="component" value="Unassembled WGS sequence"/>
</dbReference>
<dbReference type="GO" id="GO:0005524">
    <property type="term" value="F:ATP binding"/>
    <property type="evidence" value="ECO:0007669"/>
    <property type="project" value="UniProtKB-UniRule"/>
</dbReference>
<dbReference type="Gene3D" id="3.40.50.11260">
    <property type="match status" value="1"/>
</dbReference>
<feature type="binding site" evidence="9">
    <location>
        <position position="93"/>
    </location>
    <ligand>
        <name>ATP</name>
        <dbReference type="ChEBI" id="CHEBI:30616"/>
    </ligand>
</feature>
<evidence type="ECO:0000256" key="8">
    <source>
        <dbReference type="HAMAP-Rule" id="MF_00505"/>
    </source>
</evidence>
<dbReference type="RefSeq" id="WP_054521172.1">
    <property type="nucleotide sequence ID" value="NZ_LGKO01000002.1"/>
</dbReference>
<dbReference type="Pfam" id="PF13589">
    <property type="entry name" value="HATPase_c_3"/>
    <property type="match status" value="1"/>
</dbReference>
<dbReference type="Gene3D" id="1.20.120.790">
    <property type="entry name" value="Heat shock protein 90, C-terminal domain"/>
    <property type="match status" value="1"/>
</dbReference>
<reference evidence="10 11" key="1">
    <citation type="submission" date="2015-07" db="EMBL/GenBank/DDBJ databases">
        <title>Whole genome sequence of Thermanaerothrix daxensis DSM 23592.</title>
        <authorList>
            <person name="Hemp J."/>
            <person name="Ward L.M."/>
            <person name="Pace L.A."/>
            <person name="Fischer W.W."/>
        </authorList>
    </citation>
    <scope>NUCLEOTIDE SEQUENCE [LARGE SCALE GENOMIC DNA]</scope>
    <source>
        <strain evidence="10 11">GNS-1</strain>
    </source>
</reference>
<feature type="binding site" evidence="9">
    <location>
        <position position="42"/>
    </location>
    <ligand>
        <name>ATP</name>
        <dbReference type="ChEBI" id="CHEBI:30616"/>
    </ligand>
</feature>
<evidence type="ECO:0000256" key="6">
    <source>
        <dbReference type="ARBA" id="ARBA00023016"/>
    </source>
</evidence>
<feature type="region of interest" description="A; substrate-binding" evidence="8">
    <location>
        <begin position="1"/>
        <end position="333"/>
    </location>
</feature>
<dbReference type="PRINTS" id="PR00775">
    <property type="entry name" value="HEATSHOCK90"/>
</dbReference>
<evidence type="ECO:0000256" key="4">
    <source>
        <dbReference type="ARBA" id="ARBA00022741"/>
    </source>
</evidence>
<comment type="function">
    <text evidence="8">Molecular chaperone. Has ATPase activity.</text>
</comment>
<dbReference type="EMBL" id="LGKO01000002">
    <property type="protein sequence ID" value="KPL84618.1"/>
    <property type="molecule type" value="Genomic_DNA"/>
</dbReference>
<keyword evidence="4 8" id="KW-0547">Nucleotide-binding</keyword>
<proteinExistence type="inferred from homology"/>
<dbReference type="GO" id="GO:0051082">
    <property type="term" value="F:unfolded protein binding"/>
    <property type="evidence" value="ECO:0007669"/>
    <property type="project" value="UniProtKB-UniRule"/>
</dbReference>
<evidence type="ECO:0000256" key="7">
    <source>
        <dbReference type="ARBA" id="ARBA00023186"/>
    </source>
</evidence>
<comment type="similarity">
    <text evidence="2 8">Belongs to the heat shock protein 90 family.</text>
</comment>
<dbReference type="GO" id="GO:0005737">
    <property type="term" value="C:cytoplasm"/>
    <property type="evidence" value="ECO:0007669"/>
    <property type="project" value="UniProtKB-SubCell"/>
</dbReference>
<evidence type="ECO:0000256" key="9">
    <source>
        <dbReference type="PIRSR" id="PIRSR002583-1"/>
    </source>
</evidence>
<evidence type="ECO:0000256" key="1">
    <source>
        <dbReference type="ARBA" id="ARBA00004496"/>
    </source>
</evidence>
<organism evidence="10 11">
    <name type="scientific">Thermanaerothrix daxensis</name>
    <dbReference type="NCBI Taxonomy" id="869279"/>
    <lineage>
        <taxon>Bacteria</taxon>
        <taxon>Bacillati</taxon>
        <taxon>Chloroflexota</taxon>
        <taxon>Anaerolineae</taxon>
        <taxon>Anaerolineales</taxon>
        <taxon>Anaerolineaceae</taxon>
        <taxon>Thermanaerothrix</taxon>
    </lineage>
</organism>
<keyword evidence="5 8" id="KW-0067">ATP-binding</keyword>
<feature type="region of interest" description="C" evidence="8">
    <location>
        <begin position="550"/>
        <end position="628"/>
    </location>
</feature>
<dbReference type="GO" id="GO:0016887">
    <property type="term" value="F:ATP hydrolysis activity"/>
    <property type="evidence" value="ECO:0007669"/>
    <property type="project" value="InterPro"/>
</dbReference>
<name>A0A0N8GQT8_9CHLR</name>
<dbReference type="PIRSF" id="PIRSF002583">
    <property type="entry name" value="Hsp90"/>
    <property type="match status" value="1"/>
</dbReference>
<feature type="binding site" evidence="9">
    <location>
        <begin position="108"/>
        <end position="109"/>
    </location>
    <ligand>
        <name>ATP</name>
        <dbReference type="ChEBI" id="CHEBI:30616"/>
    </ligand>
</feature>
<dbReference type="SUPFAM" id="SSF54211">
    <property type="entry name" value="Ribosomal protein S5 domain 2-like"/>
    <property type="match status" value="1"/>
</dbReference>
<dbReference type="InterPro" id="IPR001404">
    <property type="entry name" value="Hsp90_fam"/>
</dbReference>
<feature type="binding site" evidence="9">
    <location>
        <begin position="130"/>
        <end position="135"/>
    </location>
    <ligand>
        <name>ATP</name>
        <dbReference type="ChEBI" id="CHEBI:30616"/>
    </ligand>
</feature>
<protein>
    <recommendedName>
        <fullName evidence="8">Chaperone protein HtpG</fullName>
    </recommendedName>
    <alternativeName>
        <fullName evidence="8">Heat shock protein HtpG</fullName>
    </alternativeName>
    <alternativeName>
        <fullName evidence="8">High temperature protein G</fullName>
    </alternativeName>
</protein>
<feature type="binding site" evidence="9">
    <location>
        <position position="101"/>
    </location>
    <ligand>
        <name>ATP</name>
        <dbReference type="ChEBI" id="CHEBI:30616"/>
    </ligand>
</feature>
<dbReference type="Gene3D" id="3.30.230.80">
    <property type="match status" value="1"/>
</dbReference>
<dbReference type="InterPro" id="IPR020575">
    <property type="entry name" value="Hsp90_N"/>
</dbReference>
<dbReference type="PATRIC" id="fig|869279.4.peg.1219"/>
<dbReference type="InterPro" id="IPR036890">
    <property type="entry name" value="HATPase_C_sf"/>
</dbReference>
<dbReference type="InterPro" id="IPR037196">
    <property type="entry name" value="HSP90_C"/>
</dbReference>
<feature type="binding site" evidence="9">
    <location>
        <position position="46"/>
    </location>
    <ligand>
        <name>ATP</name>
        <dbReference type="ChEBI" id="CHEBI:30616"/>
    </ligand>
</feature>
<dbReference type="SUPFAM" id="SSF110942">
    <property type="entry name" value="HSP90 C-terminal domain"/>
    <property type="match status" value="1"/>
</dbReference>
<keyword evidence="11" id="KW-1185">Reference proteome</keyword>
<dbReference type="NCBIfam" id="NF003555">
    <property type="entry name" value="PRK05218.1"/>
    <property type="match status" value="1"/>
</dbReference>
<keyword evidence="7 8" id="KW-0143">Chaperone</keyword>
<dbReference type="InterPro" id="IPR020568">
    <property type="entry name" value="Ribosomal_Su5_D2-typ_SF"/>
</dbReference>
<evidence type="ECO:0000256" key="5">
    <source>
        <dbReference type="ARBA" id="ARBA00022840"/>
    </source>
</evidence>
<comment type="subcellular location">
    <subcellularLocation>
        <location evidence="1 8">Cytoplasm</location>
    </subcellularLocation>
</comment>
<dbReference type="Pfam" id="PF00183">
    <property type="entry name" value="HSP90"/>
    <property type="match status" value="1"/>
</dbReference>
<feature type="region of interest" description="B" evidence="8">
    <location>
        <begin position="334"/>
        <end position="549"/>
    </location>
</feature>
<dbReference type="OrthoDB" id="9802640at2"/>
<evidence type="ECO:0000313" key="11">
    <source>
        <dbReference type="Proteomes" id="UP000050544"/>
    </source>
</evidence>
<dbReference type="HAMAP" id="MF_00505">
    <property type="entry name" value="HSP90"/>
    <property type="match status" value="1"/>
</dbReference>
<evidence type="ECO:0000256" key="2">
    <source>
        <dbReference type="ARBA" id="ARBA00008239"/>
    </source>
</evidence>
<feature type="binding site" evidence="9">
    <location>
        <position position="333"/>
    </location>
    <ligand>
        <name>ATP</name>
        <dbReference type="ChEBI" id="CHEBI:30616"/>
    </ligand>
</feature>
<evidence type="ECO:0000313" key="10">
    <source>
        <dbReference type="EMBL" id="KPL84618.1"/>
    </source>
</evidence>
<dbReference type="CDD" id="cd16927">
    <property type="entry name" value="HATPase_Hsp90-like"/>
    <property type="match status" value="1"/>
</dbReference>
<accession>A0A0N8GQT8</accession>
<gene>
    <name evidence="8" type="primary">htpG</name>
    <name evidence="10" type="ORF">SE15_06065</name>
</gene>
<feature type="binding site" evidence="9">
    <location>
        <position position="181"/>
    </location>
    <ligand>
        <name>ATP</name>
        <dbReference type="ChEBI" id="CHEBI:30616"/>
    </ligand>
</feature>
<dbReference type="GO" id="GO:0140662">
    <property type="term" value="F:ATP-dependent protein folding chaperone"/>
    <property type="evidence" value="ECO:0007669"/>
    <property type="project" value="InterPro"/>
</dbReference>
<evidence type="ECO:0000256" key="3">
    <source>
        <dbReference type="ARBA" id="ARBA00022490"/>
    </source>
</evidence>
<dbReference type="SUPFAM" id="SSF55874">
    <property type="entry name" value="ATPase domain of HSP90 chaperone/DNA topoisomerase II/histidine kinase"/>
    <property type="match status" value="1"/>
</dbReference>
<dbReference type="FunFam" id="3.30.565.10:FF:000009">
    <property type="entry name" value="Molecular chaperone HtpG"/>
    <property type="match status" value="1"/>
</dbReference>
<comment type="caution">
    <text evidence="10">The sequence shown here is derived from an EMBL/GenBank/DDBJ whole genome shotgun (WGS) entry which is preliminary data.</text>
</comment>
<dbReference type="PANTHER" id="PTHR11528">
    <property type="entry name" value="HEAT SHOCK PROTEIN 90 FAMILY MEMBER"/>
    <property type="match status" value="1"/>
</dbReference>
<dbReference type="Gene3D" id="3.30.565.10">
    <property type="entry name" value="Histidine kinase-like ATPase, C-terminal domain"/>
    <property type="match status" value="1"/>
</dbReference>
<dbReference type="STRING" id="869279.SE15_06065"/>
<keyword evidence="6 8" id="KW-0346">Stress response</keyword>
<comment type="subunit">
    <text evidence="8">Homodimer.</text>
</comment>